<dbReference type="PANTHER" id="PTHR10887:SF341">
    <property type="entry name" value="NFX1-TYPE ZINC FINGER-CONTAINING PROTEIN 1"/>
    <property type="match status" value="1"/>
</dbReference>
<dbReference type="InterPro" id="IPR041677">
    <property type="entry name" value="DNA2/NAM7_AAA_11"/>
</dbReference>
<dbReference type="Proteomes" id="UP001187531">
    <property type="component" value="Unassembled WGS sequence"/>
</dbReference>
<reference evidence="4" key="1">
    <citation type="submission" date="2023-07" db="EMBL/GenBank/DDBJ databases">
        <title>Chromosome-level genome assembly of Artemia franciscana.</title>
        <authorList>
            <person name="Jo E."/>
        </authorList>
    </citation>
    <scope>NUCLEOTIDE SEQUENCE</scope>
    <source>
        <tissue evidence="4">Whole body</tissue>
    </source>
</reference>
<protein>
    <recommendedName>
        <fullName evidence="3">DNA2/NAM7 helicase helicase domain-containing protein</fullName>
    </recommendedName>
</protein>
<evidence type="ECO:0000313" key="5">
    <source>
        <dbReference type="Proteomes" id="UP001187531"/>
    </source>
</evidence>
<dbReference type="Pfam" id="PF13086">
    <property type="entry name" value="AAA_11"/>
    <property type="match status" value="1"/>
</dbReference>
<evidence type="ECO:0000259" key="3">
    <source>
        <dbReference type="Pfam" id="PF13086"/>
    </source>
</evidence>
<evidence type="ECO:0000256" key="2">
    <source>
        <dbReference type="SAM" id="MobiDB-lite"/>
    </source>
</evidence>
<evidence type="ECO:0000256" key="1">
    <source>
        <dbReference type="SAM" id="Coils"/>
    </source>
</evidence>
<organism evidence="4 5">
    <name type="scientific">Artemia franciscana</name>
    <name type="common">Brine shrimp</name>
    <name type="synonym">Artemia sanfranciscana</name>
    <dbReference type="NCBI Taxonomy" id="6661"/>
    <lineage>
        <taxon>Eukaryota</taxon>
        <taxon>Metazoa</taxon>
        <taxon>Ecdysozoa</taxon>
        <taxon>Arthropoda</taxon>
        <taxon>Crustacea</taxon>
        <taxon>Branchiopoda</taxon>
        <taxon>Anostraca</taxon>
        <taxon>Artemiidae</taxon>
        <taxon>Artemia</taxon>
    </lineage>
</organism>
<proteinExistence type="predicted"/>
<dbReference type="GO" id="GO:0031048">
    <property type="term" value="P:regulatory ncRNA-mediated heterochromatin formation"/>
    <property type="evidence" value="ECO:0007669"/>
    <property type="project" value="TreeGrafter"/>
</dbReference>
<dbReference type="InterPro" id="IPR027417">
    <property type="entry name" value="P-loop_NTPase"/>
</dbReference>
<dbReference type="EMBL" id="JAVRJZ010000011">
    <property type="protein sequence ID" value="KAK2717062.1"/>
    <property type="molecule type" value="Genomic_DNA"/>
</dbReference>
<dbReference type="PANTHER" id="PTHR10887">
    <property type="entry name" value="DNA2/NAM7 HELICASE FAMILY"/>
    <property type="match status" value="1"/>
</dbReference>
<keyword evidence="1" id="KW-0175">Coiled coil</keyword>
<comment type="caution">
    <text evidence="4">The sequence shown here is derived from an EMBL/GenBank/DDBJ whole genome shotgun (WGS) entry which is preliminary data.</text>
</comment>
<dbReference type="SUPFAM" id="SSF52540">
    <property type="entry name" value="P-loop containing nucleoside triphosphate hydrolases"/>
    <property type="match status" value="1"/>
</dbReference>
<keyword evidence="5" id="KW-1185">Reference proteome</keyword>
<feature type="coiled-coil region" evidence="1">
    <location>
        <begin position="123"/>
        <end position="150"/>
    </location>
</feature>
<dbReference type="AlphaFoldDB" id="A0AA88I892"/>
<dbReference type="GO" id="GO:0031380">
    <property type="term" value="C:nuclear RNA-directed RNA polymerase complex"/>
    <property type="evidence" value="ECO:0007669"/>
    <property type="project" value="TreeGrafter"/>
</dbReference>
<accession>A0AA88I892</accession>
<gene>
    <name evidence="4" type="ORF">QYM36_007267</name>
</gene>
<evidence type="ECO:0000313" key="4">
    <source>
        <dbReference type="EMBL" id="KAK2717062.1"/>
    </source>
</evidence>
<sequence>MADEVQYSSKHYSLKDYKIEDDQIKSHLDDSHIAWSEKMLQTSIQRMETYRDTYLDISVSHYEEANRTIELTRRTGERVLELLEIIPILSKEHIEDLIKVKNPWALNLNQRWMIYAYWRQIVIKKLIAERERIEQRHKALKDKLTKMKLRKMQCIANAWILLLLQHQAVRIIIEEAGEVLEAHTLVSMTSACEHLILIGDHQQLRPPTAVYHLAKDYNLDVSMFERLIRLGVNKASLSVQHRMRPDVARLIAPTIYSNLINHPSVLDYPDIKGMKHNVYFLSHSIPEKEPAPMPPGAPPMVPAYYVSHQQHDNNGLQIMHPVFVQPNGNNMGMPYVGGMVAYQPVYLPQQCVVPSMPFVSPVPEERNSHPSSLTSGRVHCSSGIHRCDSQATSNKAEPPDSHAPSYDSCITRKVLA</sequence>
<dbReference type="InterPro" id="IPR045055">
    <property type="entry name" value="DNA2/NAM7-like"/>
</dbReference>
<feature type="region of interest" description="Disordered" evidence="2">
    <location>
        <begin position="388"/>
        <end position="407"/>
    </location>
</feature>
<name>A0AA88I892_ARTSF</name>
<feature type="domain" description="DNA2/NAM7 helicase helicase" evidence="3">
    <location>
        <begin position="124"/>
        <end position="206"/>
    </location>
</feature>
<dbReference type="Gene3D" id="3.40.50.300">
    <property type="entry name" value="P-loop containing nucleotide triphosphate hydrolases"/>
    <property type="match status" value="1"/>
</dbReference>
<dbReference type="GO" id="GO:0004386">
    <property type="term" value="F:helicase activity"/>
    <property type="evidence" value="ECO:0007669"/>
    <property type="project" value="InterPro"/>
</dbReference>